<feature type="compositionally biased region" description="Low complexity" evidence="1">
    <location>
        <begin position="267"/>
        <end position="277"/>
    </location>
</feature>
<dbReference type="EMBL" id="JH159152">
    <property type="protein sequence ID" value="EGZ23098.1"/>
    <property type="molecule type" value="Genomic_DNA"/>
</dbReference>
<proteinExistence type="predicted"/>
<feature type="non-terminal residue" evidence="2">
    <location>
        <position position="362"/>
    </location>
</feature>
<accession>G4YU20</accession>
<dbReference type="Proteomes" id="UP000002640">
    <property type="component" value="Unassembled WGS sequence"/>
</dbReference>
<gene>
    <name evidence="2" type="ORF">PHYSODRAFT_483765</name>
</gene>
<evidence type="ECO:0000256" key="1">
    <source>
        <dbReference type="SAM" id="MobiDB-lite"/>
    </source>
</evidence>
<keyword evidence="3" id="KW-1185">Reference proteome</keyword>
<dbReference type="RefSeq" id="XP_009518386.1">
    <property type="nucleotide sequence ID" value="XM_009520091.1"/>
</dbReference>
<protein>
    <submittedName>
        <fullName evidence="2">Uncharacterized protein</fullName>
    </submittedName>
</protein>
<feature type="compositionally biased region" description="Basic and acidic residues" evidence="1">
    <location>
        <begin position="353"/>
        <end position="362"/>
    </location>
</feature>
<dbReference type="OMA" id="SVGCNGW"/>
<feature type="region of interest" description="Disordered" evidence="1">
    <location>
        <begin position="137"/>
        <end position="162"/>
    </location>
</feature>
<feature type="compositionally biased region" description="Basic residues" evidence="1">
    <location>
        <begin position="24"/>
        <end position="39"/>
    </location>
</feature>
<feature type="region of interest" description="Disordered" evidence="1">
    <location>
        <begin position="24"/>
        <end position="68"/>
    </location>
</feature>
<dbReference type="KEGG" id="psoj:PHYSODRAFT_483765"/>
<reference evidence="2 3" key="1">
    <citation type="journal article" date="2006" name="Science">
        <title>Phytophthora genome sequences uncover evolutionary origins and mechanisms of pathogenesis.</title>
        <authorList>
            <person name="Tyler B.M."/>
            <person name="Tripathy S."/>
            <person name="Zhang X."/>
            <person name="Dehal P."/>
            <person name="Jiang R.H."/>
            <person name="Aerts A."/>
            <person name="Arredondo F.D."/>
            <person name="Baxter L."/>
            <person name="Bensasson D."/>
            <person name="Beynon J.L."/>
            <person name="Chapman J."/>
            <person name="Damasceno C.M."/>
            <person name="Dorrance A.E."/>
            <person name="Dou D."/>
            <person name="Dickerman A.W."/>
            <person name="Dubchak I.L."/>
            <person name="Garbelotto M."/>
            <person name="Gijzen M."/>
            <person name="Gordon S.G."/>
            <person name="Govers F."/>
            <person name="Grunwald N.J."/>
            <person name="Huang W."/>
            <person name="Ivors K.L."/>
            <person name="Jones R.W."/>
            <person name="Kamoun S."/>
            <person name="Krampis K."/>
            <person name="Lamour K.H."/>
            <person name="Lee M.K."/>
            <person name="McDonald W.H."/>
            <person name="Medina M."/>
            <person name="Meijer H.J."/>
            <person name="Nordberg E.K."/>
            <person name="Maclean D.J."/>
            <person name="Ospina-Giraldo M.D."/>
            <person name="Morris P.F."/>
            <person name="Phuntumart V."/>
            <person name="Putnam N.H."/>
            <person name="Rash S."/>
            <person name="Rose J.K."/>
            <person name="Sakihama Y."/>
            <person name="Salamov A.A."/>
            <person name="Savidor A."/>
            <person name="Scheuring C.F."/>
            <person name="Smith B.M."/>
            <person name="Sobral B.W."/>
            <person name="Terry A."/>
            <person name="Torto-Alalibo T.A."/>
            <person name="Win J."/>
            <person name="Xu Z."/>
            <person name="Zhang H."/>
            <person name="Grigoriev I.V."/>
            <person name="Rokhsar D.S."/>
            <person name="Boore J.L."/>
        </authorList>
    </citation>
    <scope>NUCLEOTIDE SEQUENCE [LARGE SCALE GENOMIC DNA]</scope>
    <source>
        <strain evidence="2 3">P6497</strain>
    </source>
</reference>
<name>G4YU20_PHYSP</name>
<feature type="region of interest" description="Disordered" evidence="1">
    <location>
        <begin position="339"/>
        <end position="362"/>
    </location>
</feature>
<dbReference type="AlphaFoldDB" id="G4YU20"/>
<dbReference type="GeneID" id="20655664"/>
<organism evidence="2 3">
    <name type="scientific">Phytophthora sojae (strain P6497)</name>
    <name type="common">Soybean stem and root rot agent</name>
    <name type="synonym">Phytophthora megasperma f. sp. glycines</name>
    <dbReference type="NCBI Taxonomy" id="1094619"/>
    <lineage>
        <taxon>Eukaryota</taxon>
        <taxon>Sar</taxon>
        <taxon>Stramenopiles</taxon>
        <taxon>Oomycota</taxon>
        <taxon>Peronosporomycetes</taxon>
        <taxon>Peronosporales</taxon>
        <taxon>Peronosporaceae</taxon>
        <taxon>Phytophthora</taxon>
    </lineage>
</organism>
<sequence>MATTTEPPPKHVKLRYRALAYVRRFGRHQKRSPRPRASSRRSFADTGGARPPIRITSPRRFSDSGGARPVVRVASKRSFTESNGARPVVRVGSRRSFADSGGARPVVRIASKRSFADSNPGPRSLVECNEAPAEIKVTTRSRRASRARRQKREKRRHRFLPSLHSHGGHRFRLFCGCCVEQDAIDPAETPSSVDISTVGARAASLDSGFGYTCASPVSCPPPHGLVPTRTFPTTLKLRSRDGTGNGKFTLHTGTSGFASTGFKRKAPSSSSYPSYTPTTPPSPFMNDFIPTGTFNNTRARSRVSVGCNGWFLHDDDPSIVGLYRRRSSGGEVPKPIITHLSQVAEGSQDSEAEYDREGSPKR</sequence>
<feature type="compositionally biased region" description="Basic residues" evidence="1">
    <location>
        <begin position="139"/>
        <end position="159"/>
    </location>
</feature>
<evidence type="ECO:0000313" key="2">
    <source>
        <dbReference type="EMBL" id="EGZ23098.1"/>
    </source>
</evidence>
<feature type="region of interest" description="Disordered" evidence="1">
    <location>
        <begin position="259"/>
        <end position="283"/>
    </location>
</feature>
<dbReference type="InParanoid" id="G4YU20"/>
<evidence type="ECO:0000313" key="3">
    <source>
        <dbReference type="Proteomes" id="UP000002640"/>
    </source>
</evidence>